<dbReference type="AlphaFoldDB" id="A0A844XH70"/>
<dbReference type="RefSeq" id="WP_160486527.1">
    <property type="nucleotide sequence ID" value="NZ_WUBR01000003.1"/>
</dbReference>
<dbReference type="Pfam" id="PF11390">
    <property type="entry name" value="FdsD"/>
    <property type="match status" value="1"/>
</dbReference>
<evidence type="ECO:0000313" key="3">
    <source>
        <dbReference type="Proteomes" id="UP000461409"/>
    </source>
</evidence>
<protein>
    <submittedName>
        <fullName evidence="2">Formate dehydrogenase</fullName>
    </submittedName>
</protein>
<gene>
    <name evidence="2" type="ORF">GRF63_13260</name>
</gene>
<dbReference type="Proteomes" id="UP000461409">
    <property type="component" value="Unassembled WGS sequence"/>
</dbReference>
<organism evidence="2 3">
    <name type="scientific">Aurantiacibacter rhizosphaerae</name>
    <dbReference type="NCBI Taxonomy" id="2691582"/>
    <lineage>
        <taxon>Bacteria</taxon>
        <taxon>Pseudomonadati</taxon>
        <taxon>Pseudomonadota</taxon>
        <taxon>Alphaproteobacteria</taxon>
        <taxon>Sphingomonadales</taxon>
        <taxon>Erythrobacteraceae</taxon>
        <taxon>Aurantiacibacter</taxon>
    </lineage>
</organism>
<sequence length="94" mass="10067">MSKSQLETLTRFANQIAKNFVAIGHDKAVLATADHIESFWDPRMKQCIFTGDRSGLDPIAAQAIEQLAQGAHPGSQTRATDFSKAGGLHNSDAG</sequence>
<dbReference type="InterPro" id="IPR021074">
    <property type="entry name" value="Formate_DH_dsu"/>
</dbReference>
<proteinExistence type="predicted"/>
<evidence type="ECO:0000256" key="1">
    <source>
        <dbReference type="SAM" id="MobiDB-lite"/>
    </source>
</evidence>
<name>A0A844XH70_9SPHN</name>
<dbReference type="EMBL" id="WUBR01000003">
    <property type="protein sequence ID" value="MWV28875.1"/>
    <property type="molecule type" value="Genomic_DNA"/>
</dbReference>
<comment type="caution">
    <text evidence="2">The sequence shown here is derived from an EMBL/GenBank/DDBJ whole genome shotgun (WGS) entry which is preliminary data.</text>
</comment>
<accession>A0A844XH70</accession>
<reference evidence="2 3" key="1">
    <citation type="submission" date="2019-12" db="EMBL/GenBank/DDBJ databases">
        <authorList>
            <person name="Lee S.D."/>
        </authorList>
    </citation>
    <scope>NUCLEOTIDE SEQUENCE [LARGE SCALE GENOMIC DNA]</scope>
    <source>
        <strain evidence="2 3">GH3-10</strain>
    </source>
</reference>
<reference evidence="2 3" key="2">
    <citation type="submission" date="2020-02" db="EMBL/GenBank/DDBJ databases">
        <title>Erythrobacter dongmakensis sp. nov., isolated from a tidal mudflat.</title>
        <authorList>
            <person name="Kim I.S."/>
        </authorList>
    </citation>
    <scope>NUCLEOTIDE SEQUENCE [LARGE SCALE GENOMIC DNA]</scope>
    <source>
        <strain evidence="2 3">GH3-10</strain>
    </source>
</reference>
<feature type="region of interest" description="Disordered" evidence="1">
    <location>
        <begin position="69"/>
        <end position="94"/>
    </location>
</feature>
<keyword evidence="3" id="KW-1185">Reference proteome</keyword>
<evidence type="ECO:0000313" key="2">
    <source>
        <dbReference type="EMBL" id="MWV28875.1"/>
    </source>
</evidence>